<dbReference type="OrthoDB" id="561288at2"/>
<dbReference type="STRING" id="211165.GCA_000317285_04667"/>
<dbReference type="Proteomes" id="UP000268857">
    <property type="component" value="Unassembled WGS sequence"/>
</dbReference>
<feature type="region of interest" description="Disordered" evidence="1">
    <location>
        <begin position="139"/>
        <end position="183"/>
    </location>
</feature>
<protein>
    <submittedName>
        <fullName evidence="2">Uncharacterized protein</fullName>
    </submittedName>
</protein>
<dbReference type="AlphaFoldDB" id="A0A433MVU6"/>
<evidence type="ECO:0000313" key="2">
    <source>
        <dbReference type="EMBL" id="RUR72016.1"/>
    </source>
</evidence>
<evidence type="ECO:0000256" key="1">
    <source>
        <dbReference type="SAM" id="MobiDB-lite"/>
    </source>
</evidence>
<reference evidence="2 3" key="1">
    <citation type="journal article" date="2019" name="Genome Biol. Evol.">
        <title>Day and night: Metabolic profiles and evolutionary relationships of six axenic non-marine cyanobacteria.</title>
        <authorList>
            <person name="Will S.E."/>
            <person name="Henke P."/>
            <person name="Boedeker C."/>
            <person name="Huang S."/>
            <person name="Brinkmann H."/>
            <person name="Rohde M."/>
            <person name="Jarek M."/>
            <person name="Friedl T."/>
            <person name="Seufert S."/>
            <person name="Schumacher M."/>
            <person name="Overmann J."/>
            <person name="Neumann-Schaal M."/>
            <person name="Petersen J."/>
        </authorList>
    </citation>
    <scope>NUCLEOTIDE SEQUENCE [LARGE SCALE GENOMIC DNA]</scope>
    <source>
        <strain evidence="2 3">PCC 6912</strain>
    </source>
</reference>
<sequence>MLKRLIRWLKRLFQRLFGKKQVPTTYVGDTQKAPPPPLNDTDLEFLFTELLEGVHQARGQHWAQKWLHNIEHRVSTERWVEWLQGFGERLLASPTPNNELASRMVQLGELGVGEVGDTAYDIGMQLLMRNQEEPIWEYGGPDHEPLDFPTVQQESPQGEATSFEDSQSNVSGEVNESENFPEGEFQTITLEELLVMMQQDENLRQMIAQQLGIETNDPQAIIQALIDQFQAANQSNTEQE</sequence>
<gene>
    <name evidence="2" type="ORF">PCC6912_65830</name>
</gene>
<feature type="compositionally biased region" description="Polar residues" evidence="1">
    <location>
        <begin position="150"/>
        <end position="174"/>
    </location>
</feature>
<organism evidence="2 3">
    <name type="scientific">Chlorogloeopsis fritschii PCC 6912</name>
    <dbReference type="NCBI Taxonomy" id="211165"/>
    <lineage>
        <taxon>Bacteria</taxon>
        <taxon>Bacillati</taxon>
        <taxon>Cyanobacteriota</taxon>
        <taxon>Cyanophyceae</taxon>
        <taxon>Nostocales</taxon>
        <taxon>Chlorogloeopsidaceae</taxon>
        <taxon>Chlorogloeopsis</taxon>
    </lineage>
</organism>
<evidence type="ECO:0000313" key="3">
    <source>
        <dbReference type="Proteomes" id="UP000268857"/>
    </source>
</evidence>
<dbReference type="EMBL" id="RSCJ01000065">
    <property type="protein sequence ID" value="RUR72016.1"/>
    <property type="molecule type" value="Genomic_DNA"/>
</dbReference>
<comment type="caution">
    <text evidence="2">The sequence shown here is derived from an EMBL/GenBank/DDBJ whole genome shotgun (WGS) entry which is preliminary data.</text>
</comment>
<accession>A0A433MVU6</accession>
<keyword evidence="3" id="KW-1185">Reference proteome</keyword>
<name>A0A433MVU6_CHLFR</name>
<dbReference type="RefSeq" id="WP_016874774.1">
    <property type="nucleotide sequence ID" value="NZ_AJLN01000116.1"/>
</dbReference>
<proteinExistence type="predicted"/>